<reference evidence="4" key="1">
    <citation type="submission" date="2024-06" db="EMBL/GenBank/DDBJ databases">
        <authorList>
            <person name="Liu X."/>
            <person name="Lenzi L."/>
            <person name="Haldenby T S."/>
            <person name="Uol C."/>
        </authorList>
    </citation>
    <scope>NUCLEOTIDE SEQUENCE</scope>
</reference>
<sequence>MACNSSGKAPVRKNLIRPVEAYVLLPDRLCDGPDFTSSMDRSTTTPCLSDLLIKTFHFSKWLVDTELTPLNWLQLKLDPQKTVSVVAAVVPMVNCAHPRIHSGGYQYSPARSSRESIIETLNCVRQWNFNKLINLQVIIIVPWPDPALEVIEREKYIMSNAYSVHKALKDGKQVTLGVHQSFYQRSFIDLSKLDSDQLQIFFIADHFEQSTAELAIALLTAISRGVFKDCNAVYKDWISTLVGPHSYSLNVQQHKYQPLTSRCPTIQLDRNDSAREFVLPPSLTSQYYKQTRSTRRRSTPVHQAIRTINLLTSESWTSQSRQLEGSRLGMIGLTTSLAQSIANMAHHGLKMNVFYYQKHPIPDAQFIYRGTLKELLQSSDVIMLADDSLNQHQSWNSLIGSHRITGKHKNRPHFWLTYGDFANVRPQALLICVTSVQCIDFAALSLALRYGQLSGAGVTMPTVWFTKVADMEGVRRLPNTFILPPATSSVCAHPNVRLGLAQEVIRLIARALSEPMEWVDYKAVDKIQPANSPESLRIRKRSKYQTNFQGDEQVNGRTLSPPNTIQNTCNKADLLYLFEPLEKRKLGILTNLLRFRFKRIRKIGLLHQEQETVKAAFGKQNV</sequence>
<dbReference type="Pfam" id="PF02826">
    <property type="entry name" value="2-Hacid_dh_C"/>
    <property type="match status" value="1"/>
</dbReference>
<dbReference type="PANTHER" id="PTHR10996">
    <property type="entry name" value="2-HYDROXYACID DEHYDROGENASE-RELATED"/>
    <property type="match status" value="1"/>
</dbReference>
<dbReference type="GO" id="GO:0016618">
    <property type="term" value="F:hydroxypyruvate reductase [NAD(P)H] activity"/>
    <property type="evidence" value="ECO:0007669"/>
    <property type="project" value="TreeGrafter"/>
</dbReference>
<accession>A0AAV2T118</accession>
<evidence type="ECO:0000256" key="2">
    <source>
        <dbReference type="ARBA" id="ARBA00023027"/>
    </source>
</evidence>
<keyword evidence="2" id="KW-0520">NAD</keyword>
<dbReference type="EMBL" id="CAXLJL010000052">
    <property type="protein sequence ID" value="CAL5129829.1"/>
    <property type="molecule type" value="Genomic_DNA"/>
</dbReference>
<dbReference type="GO" id="GO:0051287">
    <property type="term" value="F:NAD binding"/>
    <property type="evidence" value="ECO:0007669"/>
    <property type="project" value="InterPro"/>
</dbReference>
<organism evidence="4 5">
    <name type="scientific">Calicophoron daubneyi</name>
    <name type="common">Rumen fluke</name>
    <name type="synonym">Paramphistomum daubneyi</name>
    <dbReference type="NCBI Taxonomy" id="300641"/>
    <lineage>
        <taxon>Eukaryota</taxon>
        <taxon>Metazoa</taxon>
        <taxon>Spiralia</taxon>
        <taxon>Lophotrochozoa</taxon>
        <taxon>Platyhelminthes</taxon>
        <taxon>Trematoda</taxon>
        <taxon>Digenea</taxon>
        <taxon>Plagiorchiida</taxon>
        <taxon>Pronocephalata</taxon>
        <taxon>Paramphistomoidea</taxon>
        <taxon>Paramphistomidae</taxon>
        <taxon>Calicophoron</taxon>
    </lineage>
</organism>
<keyword evidence="1" id="KW-0560">Oxidoreductase</keyword>
<dbReference type="Gene3D" id="3.40.50.720">
    <property type="entry name" value="NAD(P)-binding Rossmann-like Domain"/>
    <property type="match status" value="1"/>
</dbReference>
<protein>
    <recommendedName>
        <fullName evidence="3">D-isomer specific 2-hydroxyacid dehydrogenase NAD-binding domain-containing protein</fullName>
    </recommendedName>
</protein>
<evidence type="ECO:0000313" key="5">
    <source>
        <dbReference type="Proteomes" id="UP001497525"/>
    </source>
</evidence>
<dbReference type="InterPro" id="IPR050223">
    <property type="entry name" value="D-isomer_2-hydroxyacid_DH"/>
</dbReference>
<evidence type="ECO:0000256" key="1">
    <source>
        <dbReference type="ARBA" id="ARBA00023002"/>
    </source>
</evidence>
<name>A0AAV2T118_CALDB</name>
<gene>
    <name evidence="4" type="ORF">CDAUBV1_LOCUS1271</name>
</gene>
<evidence type="ECO:0000313" key="4">
    <source>
        <dbReference type="EMBL" id="CAL5129829.1"/>
    </source>
</evidence>
<feature type="domain" description="D-isomer specific 2-hydroxyacid dehydrogenase NAD-binding" evidence="3">
    <location>
        <begin position="301"/>
        <end position="385"/>
    </location>
</feature>
<evidence type="ECO:0000259" key="3">
    <source>
        <dbReference type="Pfam" id="PF02826"/>
    </source>
</evidence>
<dbReference type="Proteomes" id="UP001497525">
    <property type="component" value="Unassembled WGS sequence"/>
</dbReference>
<dbReference type="PANTHER" id="PTHR10996:SF178">
    <property type="entry name" value="2-HYDROXYACID DEHYDROGENASE YGL185C-RELATED"/>
    <property type="match status" value="1"/>
</dbReference>
<dbReference type="GO" id="GO:0005829">
    <property type="term" value="C:cytosol"/>
    <property type="evidence" value="ECO:0007669"/>
    <property type="project" value="TreeGrafter"/>
</dbReference>
<proteinExistence type="predicted"/>
<dbReference type="InterPro" id="IPR006140">
    <property type="entry name" value="D-isomer_DH_NAD-bd"/>
</dbReference>
<comment type="caution">
    <text evidence="4">The sequence shown here is derived from an EMBL/GenBank/DDBJ whole genome shotgun (WGS) entry which is preliminary data.</text>
</comment>
<dbReference type="GO" id="GO:0030267">
    <property type="term" value="F:glyoxylate reductase (NADPH) activity"/>
    <property type="evidence" value="ECO:0007669"/>
    <property type="project" value="TreeGrafter"/>
</dbReference>
<dbReference type="AlphaFoldDB" id="A0AAV2T118"/>